<dbReference type="AlphaFoldDB" id="A0A0H3K053"/>
<accession>A0A0H3K053</accession>
<evidence type="ECO:0000313" key="1">
    <source>
        <dbReference type="EMBL" id="BAD78610.1"/>
    </source>
</evidence>
<organism evidence="1 2">
    <name type="scientific">Synechococcus sp. (strain ATCC 27144 / PCC 6301 / SAUG 1402/1)</name>
    <name type="common">Anacystis nidulans</name>
    <dbReference type="NCBI Taxonomy" id="269084"/>
    <lineage>
        <taxon>Bacteria</taxon>
        <taxon>Bacillati</taxon>
        <taxon>Cyanobacteriota</taxon>
        <taxon>Cyanophyceae</taxon>
        <taxon>Synechococcales</taxon>
        <taxon>Synechococcaceae</taxon>
        <taxon>Synechococcus</taxon>
    </lineage>
</organism>
<dbReference type="KEGG" id="syc:syc0420_c"/>
<protein>
    <submittedName>
        <fullName evidence="1">Uncharacterized protein</fullName>
    </submittedName>
</protein>
<reference evidence="1 2" key="1">
    <citation type="journal article" date="2007" name="Photosyn. Res.">
        <title>Complete nucleotide sequence of the freshwater unicellular cyanobacterium Synechococcus elongatus PCC 6301 chromosome: gene content and organization.</title>
        <authorList>
            <person name="Sugita C."/>
            <person name="Ogata K."/>
            <person name="Shikata M."/>
            <person name="Jikuya H."/>
            <person name="Takano J."/>
            <person name="Furumichi M."/>
            <person name="Kanehisa M."/>
            <person name="Omata T."/>
            <person name="Sugiura M."/>
            <person name="Sugita M."/>
        </authorList>
    </citation>
    <scope>NUCLEOTIDE SEQUENCE [LARGE SCALE GENOMIC DNA]</scope>
    <source>
        <strain evidence="2">ATCC 27144 / PCC 6301 / SAUG 1402/1</strain>
    </source>
</reference>
<sequence>MGNLRSKTMAISRYRWQIGLIAVAIAVPAAGWGWQQWQQQRALSAARQALVAGNFESCLQQLAPLEHSQTLQPLLNNCRWQRSQQLAAAGQYPQALQLVLLIPTSDRQAPKAQAAAQQWSERVRTEAEQQFLAGNWSAAQQLLKSLPEGTPLTPTASALLAQWQQQWQQDSQAIAQAQAALSQARWWDVDRALLALSDHPYWQPQAQSLRQQAQQSIQQLAQQRPNAAAVAEDGTAIAETVGEAELEPRFRQYLAQGLPDYEAWQRACQDLGGQVIDRGPESFCSRDRPS</sequence>
<gene>
    <name evidence="1" type="ordered locus">syc0420_c</name>
</gene>
<dbReference type="EMBL" id="AP008231">
    <property type="protein sequence ID" value="BAD78610.1"/>
    <property type="molecule type" value="Genomic_DNA"/>
</dbReference>
<evidence type="ECO:0000313" key="2">
    <source>
        <dbReference type="Proteomes" id="UP000001175"/>
    </source>
</evidence>
<dbReference type="eggNOG" id="COG0515">
    <property type="taxonomic scope" value="Bacteria"/>
</dbReference>
<name>A0A0H3K053_SYNP6</name>
<dbReference type="Proteomes" id="UP000001175">
    <property type="component" value="Chromosome"/>
</dbReference>
<proteinExistence type="predicted"/>